<keyword evidence="1" id="KW-0812">Transmembrane</keyword>
<reference evidence="2 3" key="1">
    <citation type="submission" date="2018-11" db="EMBL/GenBank/DDBJ databases">
        <authorList>
            <consortium name="Pathogen Informatics"/>
        </authorList>
    </citation>
    <scope>NUCLEOTIDE SEQUENCE [LARGE SCALE GENOMIC DNA]</scope>
</reference>
<organism evidence="2 3">
    <name type="scientific">Dibothriocephalus latus</name>
    <name type="common">Fish tapeworm</name>
    <name type="synonym">Diphyllobothrium latum</name>
    <dbReference type="NCBI Taxonomy" id="60516"/>
    <lineage>
        <taxon>Eukaryota</taxon>
        <taxon>Metazoa</taxon>
        <taxon>Spiralia</taxon>
        <taxon>Lophotrochozoa</taxon>
        <taxon>Platyhelminthes</taxon>
        <taxon>Cestoda</taxon>
        <taxon>Eucestoda</taxon>
        <taxon>Diphyllobothriidea</taxon>
        <taxon>Diphyllobothriidae</taxon>
        <taxon>Dibothriocephalus</taxon>
    </lineage>
</organism>
<dbReference type="AlphaFoldDB" id="A0A3P7NT99"/>
<feature type="transmembrane region" description="Helical" evidence="1">
    <location>
        <begin position="16"/>
        <end position="40"/>
    </location>
</feature>
<evidence type="ECO:0000313" key="2">
    <source>
        <dbReference type="EMBL" id="VDN46434.1"/>
    </source>
</evidence>
<keyword evidence="1" id="KW-0472">Membrane</keyword>
<evidence type="ECO:0000256" key="1">
    <source>
        <dbReference type="SAM" id="Phobius"/>
    </source>
</evidence>
<accession>A0A3P7NT99</accession>
<evidence type="ECO:0000313" key="3">
    <source>
        <dbReference type="Proteomes" id="UP000281553"/>
    </source>
</evidence>
<proteinExistence type="predicted"/>
<sequence>MLSLGSPHSETFSAGLWGLIAISCGILGLIFILASAYALVCWRWRHRGQFAPLLNESDSVADAQVKT</sequence>
<name>A0A3P7NT99_DIBLA</name>
<protein>
    <submittedName>
        <fullName evidence="2">Uncharacterized protein</fullName>
    </submittedName>
</protein>
<keyword evidence="1" id="KW-1133">Transmembrane helix</keyword>
<dbReference type="EMBL" id="UYRU01119579">
    <property type="protein sequence ID" value="VDN46434.1"/>
    <property type="molecule type" value="Genomic_DNA"/>
</dbReference>
<dbReference type="Proteomes" id="UP000281553">
    <property type="component" value="Unassembled WGS sequence"/>
</dbReference>
<gene>
    <name evidence="2" type="ORF">DILT_LOCUS19729</name>
</gene>
<keyword evidence="3" id="KW-1185">Reference proteome</keyword>